<gene>
    <name evidence="13" type="ORF">DNTS_030268</name>
</gene>
<feature type="domain" description="Membrane insertase YidC/Oxa/ALB C-terminal" evidence="12">
    <location>
        <begin position="20"/>
        <end position="153"/>
    </location>
</feature>
<dbReference type="EMBL" id="SRMA01026788">
    <property type="protein sequence ID" value="TRY69680.1"/>
    <property type="molecule type" value="Genomic_DNA"/>
</dbReference>
<dbReference type="GO" id="GO:0032977">
    <property type="term" value="F:membrane insertase activity"/>
    <property type="evidence" value="ECO:0007669"/>
    <property type="project" value="InterPro"/>
</dbReference>
<evidence type="ECO:0000256" key="5">
    <source>
        <dbReference type="ARBA" id="ARBA00022946"/>
    </source>
</evidence>
<dbReference type="Pfam" id="PF02096">
    <property type="entry name" value="60KD_IMP"/>
    <property type="match status" value="1"/>
</dbReference>
<dbReference type="PANTHER" id="PTHR12428">
    <property type="entry name" value="OXA1"/>
    <property type="match status" value="1"/>
</dbReference>
<name>A0A553NW75_9TELE</name>
<dbReference type="STRING" id="623744.A0A553NW75"/>
<feature type="region of interest" description="Disordered" evidence="10">
    <location>
        <begin position="210"/>
        <end position="241"/>
    </location>
</feature>
<evidence type="ECO:0000259" key="12">
    <source>
        <dbReference type="Pfam" id="PF02096"/>
    </source>
</evidence>
<evidence type="ECO:0000256" key="10">
    <source>
        <dbReference type="SAM" id="MobiDB-lite"/>
    </source>
</evidence>
<evidence type="ECO:0000256" key="11">
    <source>
        <dbReference type="SAM" id="Phobius"/>
    </source>
</evidence>
<dbReference type="AlphaFoldDB" id="A0A553NW75"/>
<keyword evidence="6 11" id="KW-1133">Transmembrane helix</keyword>
<dbReference type="PANTHER" id="PTHR12428:SF66">
    <property type="entry name" value="MITOCHONDRIAL INNER MEMBRANE PROTEIN OXA1L"/>
    <property type="match status" value="1"/>
</dbReference>
<keyword evidence="5" id="KW-0809">Transit peptide</keyword>
<feature type="transmembrane region" description="Helical" evidence="11">
    <location>
        <begin position="263"/>
        <end position="285"/>
    </location>
</feature>
<evidence type="ECO:0000256" key="1">
    <source>
        <dbReference type="ARBA" id="ARBA00004448"/>
    </source>
</evidence>
<evidence type="ECO:0000313" key="13">
    <source>
        <dbReference type="EMBL" id="TRY69680.1"/>
    </source>
</evidence>
<dbReference type="GO" id="GO:0032979">
    <property type="term" value="P:protein insertion into mitochondrial inner membrane from matrix"/>
    <property type="evidence" value="ECO:0007669"/>
    <property type="project" value="TreeGrafter"/>
</dbReference>
<comment type="subcellular location">
    <subcellularLocation>
        <location evidence="9">Membrane</location>
        <topology evidence="9">Multi-pass membrane protein</topology>
    </subcellularLocation>
    <subcellularLocation>
        <location evidence="1">Mitochondrion inner membrane</location>
        <topology evidence="1">Multi-pass membrane protein</topology>
    </subcellularLocation>
</comment>
<accession>A0A553NW75</accession>
<protein>
    <recommendedName>
        <fullName evidence="12">Membrane insertase YidC/Oxa/ALB C-terminal domain-containing protein</fullName>
    </recommendedName>
</protein>
<keyword evidence="4" id="KW-0999">Mitochondrion inner membrane</keyword>
<evidence type="ECO:0000256" key="3">
    <source>
        <dbReference type="ARBA" id="ARBA00022692"/>
    </source>
</evidence>
<comment type="similarity">
    <text evidence="2 9">Belongs to the OXA1/ALB3/YidC family.</text>
</comment>
<reference evidence="13 14" key="1">
    <citation type="journal article" date="2019" name="Sci. Data">
        <title>Hybrid genome assembly and annotation of Danionella translucida.</title>
        <authorList>
            <person name="Kadobianskyi M."/>
            <person name="Schulze L."/>
            <person name="Schuelke M."/>
            <person name="Judkewitz B."/>
        </authorList>
    </citation>
    <scope>NUCLEOTIDE SEQUENCE [LARGE SCALE GENOMIC DNA]</scope>
    <source>
        <strain evidence="13 14">Bolton</strain>
    </source>
</reference>
<organism evidence="13 14">
    <name type="scientific">Danionella cerebrum</name>
    <dbReference type="NCBI Taxonomy" id="2873325"/>
    <lineage>
        <taxon>Eukaryota</taxon>
        <taxon>Metazoa</taxon>
        <taxon>Chordata</taxon>
        <taxon>Craniata</taxon>
        <taxon>Vertebrata</taxon>
        <taxon>Euteleostomi</taxon>
        <taxon>Actinopterygii</taxon>
        <taxon>Neopterygii</taxon>
        <taxon>Teleostei</taxon>
        <taxon>Ostariophysi</taxon>
        <taxon>Cypriniformes</taxon>
        <taxon>Danionidae</taxon>
        <taxon>Danioninae</taxon>
        <taxon>Danionella</taxon>
    </lineage>
</organism>
<comment type="caution">
    <text evidence="13">The sequence shown here is derived from an EMBL/GenBank/DDBJ whole genome shotgun (WGS) entry which is preliminary data.</text>
</comment>
<dbReference type="GO" id="GO:0005743">
    <property type="term" value="C:mitochondrial inner membrane"/>
    <property type="evidence" value="ECO:0007669"/>
    <property type="project" value="UniProtKB-SubCell"/>
</dbReference>
<feature type="transmembrane region" description="Helical" evidence="11">
    <location>
        <begin position="37"/>
        <end position="55"/>
    </location>
</feature>
<evidence type="ECO:0000256" key="4">
    <source>
        <dbReference type="ARBA" id="ARBA00022792"/>
    </source>
</evidence>
<proteinExistence type="inferred from homology"/>
<keyword evidence="14" id="KW-1185">Reference proteome</keyword>
<feature type="transmembrane region" description="Helical" evidence="11">
    <location>
        <begin position="82"/>
        <end position="100"/>
    </location>
</feature>
<feature type="compositionally biased region" description="Basic and acidic residues" evidence="10">
    <location>
        <begin position="229"/>
        <end position="241"/>
    </location>
</feature>
<evidence type="ECO:0000256" key="2">
    <source>
        <dbReference type="ARBA" id="ARBA00009877"/>
    </source>
</evidence>
<dbReference type="Proteomes" id="UP000316079">
    <property type="component" value="Unassembled WGS sequence"/>
</dbReference>
<dbReference type="InterPro" id="IPR028055">
    <property type="entry name" value="YidC/Oxa/ALB_C"/>
</dbReference>
<feature type="transmembrane region" description="Helical" evidence="11">
    <location>
        <begin position="112"/>
        <end position="131"/>
    </location>
</feature>
<keyword evidence="3 9" id="KW-0812">Transmembrane</keyword>
<keyword evidence="7" id="KW-0496">Mitochondrion</keyword>
<dbReference type="InterPro" id="IPR001708">
    <property type="entry name" value="YidC/ALB3/OXA1/COX18"/>
</dbReference>
<dbReference type="OrthoDB" id="2148490at2759"/>
<evidence type="ECO:0000256" key="8">
    <source>
        <dbReference type="ARBA" id="ARBA00023136"/>
    </source>
</evidence>
<keyword evidence="8 11" id="KW-0472">Membrane</keyword>
<sequence>MDKVNDAKSDGNLFEHSKAELKRKNFLKKHSISQYKGFLSAGVQAPIFFSFFFGLRSMAELPVPSLQTGGLWWFTDLTACDPYHILPVLVSFSMFCVIKMGAEFDLDPKLIALKKIFMCLPIVLFPFFKAFPMAVNFYWLTSNSFALVQTGVLQLPAIRKRLRIPTRLVHSPSEGSDESVFAVMKKDWQRIKLANQLDVRERKIKARLDLAAKGSSHSSSQSKLEEDEDRPKRSPEEPKHSCLLERKLKISPKMKLKEDMSPLLLQVFRSVVWVYSVITFLPWYLLSGASGNQARAKRLKSRSVSTASITYETEHF</sequence>
<evidence type="ECO:0000256" key="6">
    <source>
        <dbReference type="ARBA" id="ARBA00022989"/>
    </source>
</evidence>
<dbReference type="CDD" id="cd20069">
    <property type="entry name" value="5TM_Oxa1-like"/>
    <property type="match status" value="1"/>
</dbReference>
<evidence type="ECO:0000313" key="14">
    <source>
        <dbReference type="Proteomes" id="UP000316079"/>
    </source>
</evidence>
<evidence type="ECO:0000256" key="9">
    <source>
        <dbReference type="RuleBase" id="RU003945"/>
    </source>
</evidence>
<evidence type="ECO:0000256" key="7">
    <source>
        <dbReference type="ARBA" id="ARBA00023128"/>
    </source>
</evidence>